<evidence type="ECO:0000256" key="1">
    <source>
        <dbReference type="ARBA" id="ARBA00004920"/>
    </source>
</evidence>
<feature type="non-terminal residue" evidence="14">
    <location>
        <position position="342"/>
    </location>
</feature>
<evidence type="ECO:0000256" key="2">
    <source>
        <dbReference type="ARBA" id="ARBA00008608"/>
    </source>
</evidence>
<name>A0A382PLY8_9ZZZZ</name>
<dbReference type="AlphaFoldDB" id="A0A382PLY8"/>
<evidence type="ECO:0000313" key="14">
    <source>
        <dbReference type="EMBL" id="SVC73780.1"/>
    </source>
</evidence>
<dbReference type="EC" id="6.3.5.3" evidence="3"/>
<evidence type="ECO:0000256" key="6">
    <source>
        <dbReference type="ARBA" id="ARBA00022741"/>
    </source>
</evidence>
<comment type="similarity">
    <text evidence="2">In the N-terminal section; belongs to the FGAMS family.</text>
</comment>
<evidence type="ECO:0000256" key="3">
    <source>
        <dbReference type="ARBA" id="ARBA00012747"/>
    </source>
</evidence>
<comment type="pathway">
    <text evidence="1">Purine metabolism; IMP biosynthesis via de novo pathway; 5-amino-1-(5-phospho-D-ribosyl)imidazole from N(2)-formyl-N(1)-(5-phospho-D-ribosyl)glycinamide: step 1/2.</text>
</comment>
<evidence type="ECO:0000256" key="11">
    <source>
        <dbReference type="ARBA" id="ARBA00029823"/>
    </source>
</evidence>
<dbReference type="PANTHER" id="PTHR10099:SF1">
    <property type="entry name" value="PHOSPHORIBOSYLFORMYLGLYCINAMIDINE SYNTHASE"/>
    <property type="match status" value="1"/>
</dbReference>
<sequence>CGLEIDLSQTDDVAGVLFAEEAGAVIQVRRENVDDVMGLIKDNGLGDCVRLLGGVSTAHGDVRVSASGRLVFSAPRLDLHRAWSEVSWRMQTLRDNPDCALEEYDRLLDVDDPGLHDTVTFDPVQNPATRAILSGNRPRVAVLREQGVNGQLEMAAAFDRAGFSAIDVTMSDLTEGRHQLDAFQGFAACGGFSFGDVLGAGQGWAKTILLDPELKDMFEAFFNRPDRFALGVCNGCQMFAALKSLIPGAQRWPVFERNLSEQYEARQVMVEILHSDSVLLSGMAGSRLPIVVAHGEGRATFNEATDLGELSASEQIALRYVDNYGGVTGVYPFNPNGSVAGI</sequence>
<evidence type="ECO:0000256" key="10">
    <source>
        <dbReference type="ARBA" id="ARBA00022962"/>
    </source>
</evidence>
<dbReference type="PANTHER" id="PTHR10099">
    <property type="entry name" value="PHOSPHORIBOSYLFORMYLGLYCINAMIDINE SYNTHASE"/>
    <property type="match status" value="1"/>
</dbReference>
<accession>A0A382PLY8</accession>
<evidence type="ECO:0000256" key="7">
    <source>
        <dbReference type="ARBA" id="ARBA00022755"/>
    </source>
</evidence>
<dbReference type="EMBL" id="UINC01107992">
    <property type="protein sequence ID" value="SVC73780.1"/>
    <property type="molecule type" value="Genomic_DNA"/>
</dbReference>
<dbReference type="FunFam" id="3.40.50.880:FF:000008">
    <property type="entry name" value="Phosphoribosylformylglycinamidine synthase"/>
    <property type="match status" value="1"/>
</dbReference>
<dbReference type="SUPFAM" id="SSF56042">
    <property type="entry name" value="PurM C-terminal domain-like"/>
    <property type="match status" value="1"/>
</dbReference>
<evidence type="ECO:0000256" key="8">
    <source>
        <dbReference type="ARBA" id="ARBA00022840"/>
    </source>
</evidence>
<keyword evidence="9" id="KW-0460">Magnesium</keyword>
<keyword evidence="6" id="KW-0547">Nucleotide-binding</keyword>
<keyword evidence="7" id="KW-0658">Purine biosynthesis</keyword>
<evidence type="ECO:0000256" key="13">
    <source>
        <dbReference type="ARBA" id="ARBA00052585"/>
    </source>
</evidence>
<dbReference type="GO" id="GO:0004642">
    <property type="term" value="F:phosphoribosylformylglycinamidine synthase activity"/>
    <property type="evidence" value="ECO:0007669"/>
    <property type="project" value="UniProtKB-EC"/>
</dbReference>
<organism evidence="14">
    <name type="scientific">marine metagenome</name>
    <dbReference type="NCBI Taxonomy" id="408172"/>
    <lineage>
        <taxon>unclassified sequences</taxon>
        <taxon>metagenomes</taxon>
        <taxon>ecological metagenomes</taxon>
    </lineage>
</organism>
<evidence type="ECO:0000256" key="12">
    <source>
        <dbReference type="ARBA" id="ARBA00032632"/>
    </source>
</evidence>
<dbReference type="GO" id="GO:0005524">
    <property type="term" value="F:ATP binding"/>
    <property type="evidence" value="ECO:0007669"/>
    <property type="project" value="UniProtKB-KW"/>
</dbReference>
<dbReference type="Gene3D" id="3.90.650.10">
    <property type="entry name" value="PurM-like C-terminal domain"/>
    <property type="match status" value="1"/>
</dbReference>
<keyword evidence="5" id="KW-0479">Metal-binding</keyword>
<evidence type="ECO:0000256" key="9">
    <source>
        <dbReference type="ARBA" id="ARBA00022842"/>
    </source>
</evidence>
<dbReference type="Gene3D" id="3.40.50.880">
    <property type="match status" value="1"/>
</dbReference>
<keyword evidence="8" id="KW-0067">ATP-binding</keyword>
<dbReference type="InterPro" id="IPR029062">
    <property type="entry name" value="Class_I_gatase-like"/>
</dbReference>
<dbReference type="SUPFAM" id="SSF52317">
    <property type="entry name" value="Class I glutamine amidotransferase-like"/>
    <property type="match status" value="1"/>
</dbReference>
<comment type="catalytic activity">
    <reaction evidence="13">
        <text>N(2)-formyl-N(1)-(5-phospho-beta-D-ribosyl)glycinamide + L-glutamine + ATP + H2O = 2-formamido-N(1)-(5-O-phospho-beta-D-ribosyl)acetamidine + L-glutamate + ADP + phosphate + H(+)</text>
        <dbReference type="Rhea" id="RHEA:17129"/>
        <dbReference type="ChEBI" id="CHEBI:15377"/>
        <dbReference type="ChEBI" id="CHEBI:15378"/>
        <dbReference type="ChEBI" id="CHEBI:29985"/>
        <dbReference type="ChEBI" id="CHEBI:30616"/>
        <dbReference type="ChEBI" id="CHEBI:43474"/>
        <dbReference type="ChEBI" id="CHEBI:58359"/>
        <dbReference type="ChEBI" id="CHEBI:147286"/>
        <dbReference type="ChEBI" id="CHEBI:147287"/>
        <dbReference type="ChEBI" id="CHEBI:456216"/>
        <dbReference type="EC" id="6.3.5.3"/>
    </reaction>
</comment>
<dbReference type="GO" id="GO:0006164">
    <property type="term" value="P:purine nucleotide biosynthetic process"/>
    <property type="evidence" value="ECO:0007669"/>
    <property type="project" value="UniProtKB-KW"/>
</dbReference>
<gene>
    <name evidence="14" type="ORF">METZ01_LOCUS326634</name>
</gene>
<dbReference type="GO" id="GO:0046872">
    <property type="term" value="F:metal ion binding"/>
    <property type="evidence" value="ECO:0007669"/>
    <property type="project" value="UniProtKB-KW"/>
</dbReference>
<proteinExistence type="inferred from homology"/>
<evidence type="ECO:0000256" key="4">
    <source>
        <dbReference type="ARBA" id="ARBA00022598"/>
    </source>
</evidence>
<reference evidence="14" key="1">
    <citation type="submission" date="2018-05" db="EMBL/GenBank/DDBJ databases">
        <authorList>
            <person name="Lanie J.A."/>
            <person name="Ng W.-L."/>
            <person name="Kazmierczak K.M."/>
            <person name="Andrzejewski T.M."/>
            <person name="Davidsen T.M."/>
            <person name="Wayne K.J."/>
            <person name="Tettelin H."/>
            <person name="Glass J.I."/>
            <person name="Rusch D."/>
            <person name="Podicherti R."/>
            <person name="Tsui H.-C.T."/>
            <person name="Winkler M.E."/>
        </authorList>
    </citation>
    <scope>NUCLEOTIDE SEQUENCE</scope>
</reference>
<protein>
    <recommendedName>
        <fullName evidence="3">phosphoribosylformylglycinamidine synthase</fullName>
        <ecNumber evidence="3">6.3.5.3</ecNumber>
    </recommendedName>
    <alternativeName>
        <fullName evidence="12">Formylglycinamide ribonucleotide amidotransferase</fullName>
    </alternativeName>
    <alternativeName>
        <fullName evidence="11">Formylglycinamide ribotide amidotransferase</fullName>
    </alternativeName>
</protein>
<dbReference type="SMART" id="SM01211">
    <property type="entry name" value="GATase_5"/>
    <property type="match status" value="1"/>
</dbReference>
<dbReference type="GO" id="GO:0005737">
    <property type="term" value="C:cytoplasm"/>
    <property type="evidence" value="ECO:0007669"/>
    <property type="project" value="TreeGrafter"/>
</dbReference>
<dbReference type="Pfam" id="PF13507">
    <property type="entry name" value="GATase_5"/>
    <property type="match status" value="1"/>
</dbReference>
<dbReference type="InterPro" id="IPR036676">
    <property type="entry name" value="PurM-like_C_sf"/>
</dbReference>
<keyword evidence="10" id="KW-0315">Glutamine amidotransferase</keyword>
<keyword evidence="4" id="KW-0436">Ligase</keyword>
<feature type="non-terminal residue" evidence="14">
    <location>
        <position position="1"/>
    </location>
</feature>
<evidence type="ECO:0000256" key="5">
    <source>
        <dbReference type="ARBA" id="ARBA00022723"/>
    </source>
</evidence>